<dbReference type="PANTHER" id="PTHR37542">
    <property type="entry name" value="HELO DOMAIN-CONTAINING PROTEIN-RELATED"/>
    <property type="match status" value="1"/>
</dbReference>
<keyword evidence="4" id="KW-1185">Reference proteome</keyword>
<dbReference type="Pfam" id="PF14479">
    <property type="entry name" value="HeLo"/>
    <property type="match status" value="1"/>
</dbReference>
<dbReference type="Gene3D" id="1.10.510.10">
    <property type="entry name" value="Transferase(Phosphotransferase) domain 1"/>
    <property type="match status" value="1"/>
</dbReference>
<proteinExistence type="predicted"/>
<dbReference type="Pfam" id="PF24476">
    <property type="entry name" value="DUF7580"/>
    <property type="match status" value="1"/>
</dbReference>
<evidence type="ECO:0000313" key="4">
    <source>
        <dbReference type="Proteomes" id="UP000799444"/>
    </source>
</evidence>
<dbReference type="InterPro" id="IPR000719">
    <property type="entry name" value="Prot_kinase_dom"/>
</dbReference>
<dbReference type="InterPro" id="IPR029498">
    <property type="entry name" value="HeLo_dom"/>
</dbReference>
<accession>A0A9P4QXL0</accession>
<dbReference type="EMBL" id="ML996162">
    <property type="protein sequence ID" value="KAF2733375.1"/>
    <property type="molecule type" value="Genomic_DNA"/>
</dbReference>
<comment type="caution">
    <text evidence="3">The sequence shown here is derived from an EMBL/GenBank/DDBJ whole genome shotgun (WGS) entry which is preliminary data.</text>
</comment>
<dbReference type="SUPFAM" id="SSF56112">
    <property type="entry name" value="Protein kinase-like (PK-like)"/>
    <property type="match status" value="1"/>
</dbReference>
<dbReference type="InterPro" id="IPR056002">
    <property type="entry name" value="DUF7580"/>
</dbReference>
<dbReference type="Gene3D" id="1.20.120.1020">
    <property type="entry name" value="Prion-inhibition and propagation, HeLo domain"/>
    <property type="match status" value="1"/>
</dbReference>
<dbReference type="InterPro" id="IPR011009">
    <property type="entry name" value="Kinase-like_dom_sf"/>
</dbReference>
<evidence type="ECO:0000256" key="1">
    <source>
        <dbReference type="SAM" id="MobiDB-lite"/>
    </source>
</evidence>
<dbReference type="Proteomes" id="UP000799444">
    <property type="component" value="Unassembled WGS sequence"/>
</dbReference>
<feature type="domain" description="Protein kinase" evidence="2">
    <location>
        <begin position="182"/>
        <end position="543"/>
    </location>
</feature>
<sequence>MSVVGEAAGLGLAAVSLLAGFEGALKGYLLIEGMFDKDNGIRDLALDYRIECEKLRSWGDRFKINAAREENCLLYNEKPQIKRLMAEIFGRIHKLHEEANGYVKEHKAADYAVDYEGLQKPSASFTKFLQANGPEVETLSQAQSSKKQHHRIKWVIKNKAKFEEVVRRLRKANEDLLGLLSIPSLETFNRALPGYVLAFMSGQDLQQTIDSRASKDDLIRQVAQLKLLQLSRDDQNEPTKIERQNLEPTNPAKSATSRDIWIYNLVARVWVEWLEIESTLSPTETHQLRSRIKTLAVMLESAPPTFSMAKCIGYFEDAAHPLRTGIVYSLPIKPAILAPISLLAMITQHASNKSIPEPPLGQKFRLAQTLATALMQLHACNWLHKGFRSDNIIFLTTPGSASASRLEDPKIAGFEYARDVTMQSIGYRPNGSNPLDYYYHPDVTSGFSKTLDLYSLGVVLLELALWRPLSAKIPANRKGSLEAINAVLLETVDGAGLDAEVGTVYADVVRKCLRCDFPSAKYEAEFTCAMNTEVVLQLEQCVA</sequence>
<dbReference type="GO" id="GO:0004672">
    <property type="term" value="F:protein kinase activity"/>
    <property type="evidence" value="ECO:0007669"/>
    <property type="project" value="InterPro"/>
</dbReference>
<dbReference type="AlphaFoldDB" id="A0A9P4QXL0"/>
<feature type="compositionally biased region" description="Basic and acidic residues" evidence="1">
    <location>
        <begin position="234"/>
        <end position="245"/>
    </location>
</feature>
<gene>
    <name evidence="3" type="ORF">EJ04DRAFT_273544</name>
</gene>
<reference evidence="3" key="1">
    <citation type="journal article" date="2020" name="Stud. Mycol.">
        <title>101 Dothideomycetes genomes: a test case for predicting lifestyles and emergence of pathogens.</title>
        <authorList>
            <person name="Haridas S."/>
            <person name="Albert R."/>
            <person name="Binder M."/>
            <person name="Bloem J."/>
            <person name="Labutti K."/>
            <person name="Salamov A."/>
            <person name="Andreopoulos B."/>
            <person name="Baker S."/>
            <person name="Barry K."/>
            <person name="Bills G."/>
            <person name="Bluhm B."/>
            <person name="Cannon C."/>
            <person name="Castanera R."/>
            <person name="Culley D."/>
            <person name="Daum C."/>
            <person name="Ezra D."/>
            <person name="Gonzalez J."/>
            <person name="Henrissat B."/>
            <person name="Kuo A."/>
            <person name="Liang C."/>
            <person name="Lipzen A."/>
            <person name="Lutzoni F."/>
            <person name="Magnuson J."/>
            <person name="Mondo S."/>
            <person name="Nolan M."/>
            <person name="Ohm R."/>
            <person name="Pangilinan J."/>
            <person name="Park H.-J."/>
            <person name="Ramirez L."/>
            <person name="Alfaro M."/>
            <person name="Sun H."/>
            <person name="Tritt A."/>
            <person name="Yoshinaga Y."/>
            <person name="Zwiers L.-H."/>
            <person name="Turgeon B."/>
            <person name="Goodwin S."/>
            <person name="Spatafora J."/>
            <person name="Crous P."/>
            <person name="Grigoriev I."/>
        </authorList>
    </citation>
    <scope>NUCLEOTIDE SEQUENCE</scope>
    <source>
        <strain evidence="3">CBS 125425</strain>
    </source>
</reference>
<dbReference type="GO" id="GO:0005524">
    <property type="term" value="F:ATP binding"/>
    <property type="evidence" value="ECO:0007669"/>
    <property type="project" value="InterPro"/>
</dbReference>
<dbReference type="InterPro" id="IPR038305">
    <property type="entry name" value="HeLo_sf"/>
</dbReference>
<evidence type="ECO:0000313" key="3">
    <source>
        <dbReference type="EMBL" id="KAF2733375.1"/>
    </source>
</evidence>
<organism evidence="3 4">
    <name type="scientific">Polyplosphaeria fusca</name>
    <dbReference type="NCBI Taxonomy" id="682080"/>
    <lineage>
        <taxon>Eukaryota</taxon>
        <taxon>Fungi</taxon>
        <taxon>Dikarya</taxon>
        <taxon>Ascomycota</taxon>
        <taxon>Pezizomycotina</taxon>
        <taxon>Dothideomycetes</taxon>
        <taxon>Pleosporomycetidae</taxon>
        <taxon>Pleosporales</taxon>
        <taxon>Tetraplosphaeriaceae</taxon>
        <taxon>Polyplosphaeria</taxon>
    </lineage>
</organism>
<feature type="region of interest" description="Disordered" evidence="1">
    <location>
        <begin position="234"/>
        <end position="253"/>
    </location>
</feature>
<evidence type="ECO:0000259" key="2">
    <source>
        <dbReference type="PROSITE" id="PS50011"/>
    </source>
</evidence>
<dbReference type="OrthoDB" id="1911848at2759"/>
<name>A0A9P4QXL0_9PLEO</name>
<protein>
    <recommendedName>
        <fullName evidence="2">Protein kinase domain-containing protein</fullName>
    </recommendedName>
</protein>
<dbReference type="PROSITE" id="PS50011">
    <property type="entry name" value="PROTEIN_KINASE_DOM"/>
    <property type="match status" value="1"/>
</dbReference>